<evidence type="ECO:0000313" key="3">
    <source>
        <dbReference type="Proteomes" id="UP001066276"/>
    </source>
</evidence>
<evidence type="ECO:0000313" key="2">
    <source>
        <dbReference type="EMBL" id="KAJ1181646.1"/>
    </source>
</evidence>
<comment type="caution">
    <text evidence="2">The sequence shown here is derived from an EMBL/GenBank/DDBJ whole genome shotgun (WGS) entry which is preliminary data.</text>
</comment>
<evidence type="ECO:0000256" key="1">
    <source>
        <dbReference type="SAM" id="MobiDB-lite"/>
    </source>
</evidence>
<keyword evidence="3" id="KW-1185">Reference proteome</keyword>
<reference evidence="2" key="1">
    <citation type="journal article" date="2022" name="bioRxiv">
        <title>Sequencing and chromosome-scale assembly of the giantPleurodeles waltlgenome.</title>
        <authorList>
            <person name="Brown T."/>
            <person name="Elewa A."/>
            <person name="Iarovenko S."/>
            <person name="Subramanian E."/>
            <person name="Araus A.J."/>
            <person name="Petzold A."/>
            <person name="Susuki M."/>
            <person name="Suzuki K.-i.T."/>
            <person name="Hayashi T."/>
            <person name="Toyoda A."/>
            <person name="Oliveira C."/>
            <person name="Osipova E."/>
            <person name="Leigh N.D."/>
            <person name="Simon A."/>
            <person name="Yun M.H."/>
        </authorList>
    </citation>
    <scope>NUCLEOTIDE SEQUENCE</scope>
    <source>
        <strain evidence="2">20211129_DDA</strain>
        <tissue evidence="2">Liver</tissue>
    </source>
</reference>
<organism evidence="2 3">
    <name type="scientific">Pleurodeles waltl</name>
    <name type="common">Iberian ribbed newt</name>
    <dbReference type="NCBI Taxonomy" id="8319"/>
    <lineage>
        <taxon>Eukaryota</taxon>
        <taxon>Metazoa</taxon>
        <taxon>Chordata</taxon>
        <taxon>Craniata</taxon>
        <taxon>Vertebrata</taxon>
        <taxon>Euteleostomi</taxon>
        <taxon>Amphibia</taxon>
        <taxon>Batrachia</taxon>
        <taxon>Caudata</taxon>
        <taxon>Salamandroidea</taxon>
        <taxon>Salamandridae</taxon>
        <taxon>Pleurodelinae</taxon>
        <taxon>Pleurodeles</taxon>
    </lineage>
</organism>
<dbReference type="AlphaFoldDB" id="A0AAV7TZP9"/>
<feature type="region of interest" description="Disordered" evidence="1">
    <location>
        <begin position="1"/>
        <end position="36"/>
    </location>
</feature>
<feature type="region of interest" description="Disordered" evidence="1">
    <location>
        <begin position="102"/>
        <end position="139"/>
    </location>
</feature>
<dbReference type="Proteomes" id="UP001066276">
    <property type="component" value="Chromosome 3_2"/>
</dbReference>
<sequence length="139" mass="15095">MAEDWGDLGGLARPLKSRERHRESTGTIRPCPRTAGGGPLVVPLSLPSELLHLTFCFLTTESGPREKRRPHRALKHSKGLVRSTERLGGAYGLVPPPEDCWAPGGALQSRSRTGGNCGEGGNNRLKHQWTDTDYGEGSR</sequence>
<dbReference type="EMBL" id="JANPWB010000006">
    <property type="protein sequence ID" value="KAJ1181646.1"/>
    <property type="molecule type" value="Genomic_DNA"/>
</dbReference>
<accession>A0AAV7TZP9</accession>
<protein>
    <submittedName>
        <fullName evidence="2">Uncharacterized protein</fullName>
    </submittedName>
</protein>
<gene>
    <name evidence="2" type="ORF">NDU88_006849</name>
</gene>
<proteinExistence type="predicted"/>
<name>A0AAV7TZP9_PLEWA</name>